<dbReference type="Gene3D" id="2.100.10.30">
    <property type="entry name" value="Jacalin-like lectin domain"/>
    <property type="match status" value="1"/>
</dbReference>
<dbReference type="GO" id="GO:0030246">
    <property type="term" value="F:carbohydrate binding"/>
    <property type="evidence" value="ECO:0007669"/>
    <property type="project" value="UniProtKB-KW"/>
</dbReference>
<evidence type="ECO:0000256" key="3">
    <source>
        <dbReference type="SAM" id="Phobius"/>
    </source>
</evidence>
<gene>
    <name evidence="6 7" type="primary">zg16.S</name>
</gene>
<evidence type="ECO:0000256" key="1">
    <source>
        <dbReference type="ARBA" id="ARBA00022729"/>
    </source>
</evidence>
<keyword evidence="5" id="KW-1185">Reference proteome</keyword>
<evidence type="ECO:0000313" key="5">
    <source>
        <dbReference type="Proteomes" id="UP000186698"/>
    </source>
</evidence>
<dbReference type="AlphaFoldDB" id="A0A8J0U501"/>
<dbReference type="Proteomes" id="UP000186698">
    <property type="component" value="Chromosome 9_10S"/>
</dbReference>
<protein>
    <submittedName>
        <fullName evidence="6">Zymogen granule membrane protein 16 isoform X1</fullName>
    </submittedName>
</protein>
<dbReference type="SUPFAM" id="SSF51101">
    <property type="entry name" value="Mannose-binding lectins"/>
    <property type="match status" value="1"/>
</dbReference>
<dbReference type="Pfam" id="PF01419">
    <property type="entry name" value="Jacalin"/>
    <property type="match status" value="1"/>
</dbReference>
<dbReference type="Xenbase" id="XB-GENE-17339675">
    <property type="gene designation" value="zg16.S"/>
</dbReference>
<dbReference type="KEGG" id="xla:108704290"/>
<evidence type="ECO:0000259" key="4">
    <source>
        <dbReference type="PROSITE" id="PS51752"/>
    </source>
</evidence>
<dbReference type="AGR" id="Xenbase:XB-GENE-17339675"/>
<keyword evidence="1" id="KW-0732">Signal</keyword>
<dbReference type="PANTHER" id="PTHR33589:SF5">
    <property type="entry name" value="JACALIN-TYPE LECTIN DOMAIN-CONTAINING PROTEIN"/>
    <property type="match status" value="1"/>
</dbReference>
<sequence>MVILRERDKDSCASALVLWDPALISYFFVSDTTQIPRYNPKEAPLCKDFYRMFLSLVLCVGILLGSSAASSIQSRFSSFAGEYGSGGGTAFSFSSEQLNGPITGLRVRENPSHVIGLQFRYGNTWGTYYGNTAGPILEFLLLPGENITQVSGKTAAYVNELMFVTSHGRIFRFGQPSGTSFNDFPLYQTTALRYVSGRYSSVIHSIGFHWGYQPGCVHCKTEE</sequence>
<dbReference type="CTD" id="108704290"/>
<feature type="transmembrane region" description="Helical" evidence="3">
    <location>
        <begin position="12"/>
        <end position="29"/>
    </location>
</feature>
<dbReference type="InterPro" id="IPR001229">
    <property type="entry name" value="Jacalin-like_lectin_dom"/>
</dbReference>
<keyword evidence="3" id="KW-1133">Transmembrane helix</keyword>
<proteinExistence type="predicted"/>
<keyword evidence="3" id="KW-0812">Transmembrane</keyword>
<dbReference type="CDD" id="cd09611">
    <property type="entry name" value="Jacalin_ZG16_like"/>
    <property type="match status" value="1"/>
</dbReference>
<reference evidence="6" key="1">
    <citation type="submission" date="2025-08" db="UniProtKB">
        <authorList>
            <consortium name="RefSeq"/>
        </authorList>
    </citation>
    <scope>IDENTIFICATION</scope>
    <source>
        <strain evidence="6">J_2021</strain>
        <tissue evidence="6">Erythrocytes</tissue>
    </source>
</reference>
<name>A0A8J0U501_XENLA</name>
<organism evidence="5 6">
    <name type="scientific">Xenopus laevis</name>
    <name type="common">African clawed frog</name>
    <dbReference type="NCBI Taxonomy" id="8355"/>
    <lineage>
        <taxon>Eukaryota</taxon>
        <taxon>Metazoa</taxon>
        <taxon>Chordata</taxon>
        <taxon>Craniata</taxon>
        <taxon>Vertebrata</taxon>
        <taxon>Euteleostomi</taxon>
        <taxon>Amphibia</taxon>
        <taxon>Batrachia</taxon>
        <taxon>Anura</taxon>
        <taxon>Pipoidea</taxon>
        <taxon>Pipidae</taxon>
        <taxon>Xenopodinae</taxon>
        <taxon>Xenopus</taxon>
        <taxon>Xenopus</taxon>
    </lineage>
</organism>
<dbReference type="GeneID" id="108704290"/>
<dbReference type="PANTHER" id="PTHR33589">
    <property type="entry name" value="OS11G0524900 PROTEIN"/>
    <property type="match status" value="1"/>
</dbReference>
<dbReference type="OrthoDB" id="2415936at2759"/>
<evidence type="ECO:0000256" key="2">
    <source>
        <dbReference type="ARBA" id="ARBA00022734"/>
    </source>
</evidence>
<evidence type="ECO:0000313" key="7">
    <source>
        <dbReference type="Xenbase" id="XB-GENE-17339675"/>
    </source>
</evidence>
<feature type="domain" description="Jacalin-type lectin" evidence="4">
    <location>
        <begin position="77"/>
        <end position="212"/>
    </location>
</feature>
<keyword evidence="3" id="KW-0472">Membrane</keyword>
<accession>A0A8J0U501</accession>
<evidence type="ECO:0000313" key="6">
    <source>
        <dbReference type="RefSeq" id="XP_018096289.1"/>
    </source>
</evidence>
<dbReference type="PROSITE" id="PS51752">
    <property type="entry name" value="JACALIN_LECTIN"/>
    <property type="match status" value="1"/>
</dbReference>
<dbReference type="RefSeq" id="XP_018096289.1">
    <property type="nucleotide sequence ID" value="XM_018240800.2"/>
</dbReference>
<feature type="transmembrane region" description="Helical" evidence="3">
    <location>
        <begin position="49"/>
        <end position="69"/>
    </location>
</feature>
<dbReference type="SMART" id="SM00915">
    <property type="entry name" value="Jacalin"/>
    <property type="match status" value="1"/>
</dbReference>
<dbReference type="InterPro" id="IPR052321">
    <property type="entry name" value="PolyBind_ProtTraffic"/>
</dbReference>
<dbReference type="InterPro" id="IPR036404">
    <property type="entry name" value="Jacalin-like_lectin_dom_sf"/>
</dbReference>
<keyword evidence="2" id="KW-0430">Lectin</keyword>